<organism evidence="2 3">
    <name type="scientific">Vibrio ishigakensis</name>
    <dbReference type="NCBI Taxonomy" id="1481914"/>
    <lineage>
        <taxon>Bacteria</taxon>
        <taxon>Pseudomonadati</taxon>
        <taxon>Pseudomonadota</taxon>
        <taxon>Gammaproteobacteria</taxon>
        <taxon>Vibrionales</taxon>
        <taxon>Vibrionaceae</taxon>
        <taxon>Vibrio</taxon>
    </lineage>
</organism>
<evidence type="ECO:0000313" key="2">
    <source>
        <dbReference type="EMBL" id="GAM58465.1"/>
    </source>
</evidence>
<keyword evidence="3" id="KW-1185">Reference proteome</keyword>
<dbReference type="Proteomes" id="UP000031671">
    <property type="component" value="Unassembled WGS sequence"/>
</dbReference>
<feature type="domain" description="Glycosyl transferase family 1" evidence="1">
    <location>
        <begin position="199"/>
        <end position="313"/>
    </location>
</feature>
<dbReference type="AlphaFoldDB" id="A0A0B8NVD4"/>
<dbReference type="Pfam" id="PF00534">
    <property type="entry name" value="Glycos_transf_1"/>
    <property type="match status" value="1"/>
</dbReference>
<dbReference type="Gene3D" id="3.40.50.11010">
    <property type="match status" value="1"/>
</dbReference>
<evidence type="ECO:0000313" key="3">
    <source>
        <dbReference type="Proteomes" id="UP000031671"/>
    </source>
</evidence>
<proteinExistence type="predicted"/>
<reference evidence="2 3" key="2">
    <citation type="submission" date="2015-01" db="EMBL/GenBank/DDBJ databases">
        <authorList>
            <consortium name="NBRP consortium"/>
            <person name="Sawabe T."/>
            <person name="Meirelles P."/>
            <person name="Feng G."/>
            <person name="Sayaka M."/>
            <person name="Hattori M."/>
            <person name="Ohkuma M."/>
        </authorList>
    </citation>
    <scope>NUCLEOTIDE SEQUENCE [LARGE SCALE GENOMIC DNA]</scope>
    <source>
        <strain evidence="3">JCM 19231</strain>
    </source>
</reference>
<dbReference type="Gene3D" id="3.40.50.2000">
    <property type="entry name" value="Glycogen Phosphorylase B"/>
    <property type="match status" value="1"/>
</dbReference>
<dbReference type="GO" id="GO:0016757">
    <property type="term" value="F:glycosyltransferase activity"/>
    <property type="evidence" value="ECO:0007669"/>
    <property type="project" value="InterPro"/>
</dbReference>
<dbReference type="SUPFAM" id="SSF53756">
    <property type="entry name" value="UDP-Glycosyltransferase/glycogen phosphorylase"/>
    <property type="match status" value="1"/>
</dbReference>
<reference evidence="2 3" key="1">
    <citation type="submission" date="2015-01" db="EMBL/GenBank/DDBJ databases">
        <title>Vibrio sp. C1 JCM 19231 whole genome shotgun sequence.</title>
        <authorList>
            <person name="Sawabe T."/>
            <person name="Meirelles P."/>
            <person name="Feng G."/>
            <person name="Sayaka M."/>
            <person name="Hattori M."/>
            <person name="Ohkuma M."/>
        </authorList>
    </citation>
    <scope>NUCLEOTIDE SEQUENCE [LARGE SCALE GENOMIC DNA]</scope>
    <source>
        <strain evidence="3">JCM 19231</strain>
    </source>
</reference>
<name>A0A0B8NVD4_9VIBR</name>
<sequence>MRDLIVFGEDFGGLPSSTQHLITHLNSERKILWVNSIGLRKPKLSLKDARRALNKLLPSATSSITSHVPSHIKVVNIKTIPAPSGSAERVLAKWLMKRQLQSLIERHQLKNPILWSSLPTTADLCGELNESANVYYCGDDFSALAGVDHKTVAKHEQKLAQKANLVLTASEVLRTRFTKEKTQLLKHGVSFELFNTKVKPAADLPSSKPVVGFYGSLSEWLDYELINTVAEYMPNWDFVFIGKNELSDNPFKELDNIHLLGPKPHHELPSYVQNWRASWLPFKNNEQIQACNPLKLLEYITAGTPIITSSYPAVDIYSSELNIYQSAEQIVEWLQSPSQLTAPNPEIARAHSWENKSHYLDTLLEAL</sequence>
<accession>A0A0B8NVD4</accession>
<keyword evidence="2" id="KW-0808">Transferase</keyword>
<comment type="caution">
    <text evidence="2">The sequence shown here is derived from an EMBL/GenBank/DDBJ whole genome shotgun (WGS) entry which is preliminary data.</text>
</comment>
<dbReference type="EMBL" id="BBRZ01000088">
    <property type="protein sequence ID" value="GAM58465.1"/>
    <property type="molecule type" value="Genomic_DNA"/>
</dbReference>
<dbReference type="RefSeq" id="WP_261836144.1">
    <property type="nucleotide sequence ID" value="NZ_AP024882.1"/>
</dbReference>
<protein>
    <submittedName>
        <fullName evidence="2">Glycosyltransferase sypN</fullName>
    </submittedName>
</protein>
<dbReference type="InterPro" id="IPR001296">
    <property type="entry name" value="Glyco_trans_1"/>
</dbReference>
<gene>
    <name evidence="2" type="ORF">JCM19231_1224</name>
</gene>
<evidence type="ECO:0000259" key="1">
    <source>
        <dbReference type="Pfam" id="PF00534"/>
    </source>
</evidence>